<keyword evidence="5" id="KW-1185">Reference proteome</keyword>
<name>A0A919TNY3_9ACTN</name>
<feature type="region of interest" description="Disordered" evidence="2">
    <location>
        <begin position="283"/>
        <end position="337"/>
    </location>
</feature>
<dbReference type="Pfam" id="PF03707">
    <property type="entry name" value="MHYT"/>
    <property type="match status" value="3"/>
</dbReference>
<evidence type="ECO:0000259" key="3">
    <source>
        <dbReference type="PROSITE" id="PS50924"/>
    </source>
</evidence>
<evidence type="ECO:0000256" key="1">
    <source>
        <dbReference type="PROSITE-ProRule" id="PRU00244"/>
    </source>
</evidence>
<dbReference type="Proteomes" id="UP000629619">
    <property type="component" value="Unassembled WGS sequence"/>
</dbReference>
<dbReference type="RefSeq" id="WP_203683974.1">
    <property type="nucleotide sequence ID" value="NZ_BOMW01000065.1"/>
</dbReference>
<dbReference type="EMBL" id="BOMW01000065">
    <property type="protein sequence ID" value="GIF08633.1"/>
    <property type="molecule type" value="Genomic_DNA"/>
</dbReference>
<sequence>MAAHVHHFTYGPFNPIAAALLAYLGSFLGLLCTGRARSAHSRGRRNRWLTIASFAIGGGGIWLMHFSAMLGFEVPDSPVRYDLRVTLLSLALSVVTVGIGLMVVGHGAPRPAKTAVAGVLTGGGVLAMHYTGMEGMRVSAVVHYDPMLVAASAVIALAACTTALWFAMSVRGLTRMAGAAAVMAISVCGMHYTGMAAMSVELDPSIVPSSDGIRPLALIVPITLLTAATIVGVALSALQAMTEEEFTNGAGTPRRGVHAEPAQPWTLRQASVTAVRLSPAARAMAAGRTAGAARPSPAPRTSPRPPAFDPAVGAAPPISDTPADHGDPVVGPATSGT</sequence>
<feature type="compositionally biased region" description="Pro residues" evidence="2">
    <location>
        <begin position="296"/>
        <end position="308"/>
    </location>
</feature>
<evidence type="ECO:0000313" key="4">
    <source>
        <dbReference type="EMBL" id="GIF08633.1"/>
    </source>
</evidence>
<feature type="transmembrane region" description="Helical" evidence="1">
    <location>
        <begin position="147"/>
        <end position="167"/>
    </location>
</feature>
<feature type="compositionally biased region" description="Low complexity" evidence="2">
    <location>
        <begin position="283"/>
        <end position="295"/>
    </location>
</feature>
<evidence type="ECO:0000313" key="5">
    <source>
        <dbReference type="Proteomes" id="UP000629619"/>
    </source>
</evidence>
<feature type="transmembrane region" description="Helical" evidence="1">
    <location>
        <begin position="48"/>
        <end position="71"/>
    </location>
</feature>
<feature type="transmembrane region" description="Helical" evidence="1">
    <location>
        <begin position="83"/>
        <end position="103"/>
    </location>
</feature>
<proteinExistence type="predicted"/>
<gene>
    <name evidence="4" type="ORF">Asi03nite_61710</name>
</gene>
<protein>
    <submittedName>
        <fullName evidence="4">Membrane protein</fullName>
    </submittedName>
</protein>
<comment type="caution">
    <text evidence="4">The sequence shown here is derived from an EMBL/GenBank/DDBJ whole genome shotgun (WGS) entry which is preliminary data.</text>
</comment>
<reference evidence="4" key="1">
    <citation type="submission" date="2021-01" db="EMBL/GenBank/DDBJ databases">
        <title>Whole genome shotgun sequence of Actinoplanes siamensis NBRC 109076.</title>
        <authorList>
            <person name="Komaki H."/>
            <person name="Tamura T."/>
        </authorList>
    </citation>
    <scope>NUCLEOTIDE SEQUENCE</scope>
    <source>
        <strain evidence="4">NBRC 109076</strain>
    </source>
</reference>
<feature type="transmembrane region" description="Helical" evidence="1">
    <location>
        <begin position="218"/>
        <end position="238"/>
    </location>
</feature>
<dbReference type="GO" id="GO:0016020">
    <property type="term" value="C:membrane"/>
    <property type="evidence" value="ECO:0007669"/>
    <property type="project" value="UniProtKB-UniRule"/>
</dbReference>
<dbReference type="PANTHER" id="PTHR35152">
    <property type="entry name" value="DOMAIN SIGNALLING PROTEIN, PUTATIVE (AFU_ORTHOLOGUE AFUA_5G11310)-RELATED"/>
    <property type="match status" value="1"/>
</dbReference>
<feature type="transmembrane region" description="Helical" evidence="1">
    <location>
        <begin position="16"/>
        <end position="36"/>
    </location>
</feature>
<feature type="domain" description="MHYT" evidence="3">
    <location>
        <begin position="10"/>
        <end position="201"/>
    </location>
</feature>
<keyword evidence="1" id="KW-0812">Transmembrane</keyword>
<feature type="transmembrane region" description="Helical" evidence="1">
    <location>
        <begin position="179"/>
        <end position="198"/>
    </location>
</feature>
<dbReference type="AlphaFoldDB" id="A0A919TNY3"/>
<dbReference type="InterPro" id="IPR005330">
    <property type="entry name" value="MHYT_dom"/>
</dbReference>
<accession>A0A919TNY3</accession>
<feature type="transmembrane region" description="Helical" evidence="1">
    <location>
        <begin position="115"/>
        <end position="132"/>
    </location>
</feature>
<keyword evidence="1" id="KW-1133">Transmembrane helix</keyword>
<dbReference type="PROSITE" id="PS50924">
    <property type="entry name" value="MHYT"/>
    <property type="match status" value="1"/>
</dbReference>
<keyword evidence="1" id="KW-0472">Membrane</keyword>
<dbReference type="PANTHER" id="PTHR35152:SF1">
    <property type="entry name" value="DOMAIN SIGNALLING PROTEIN, PUTATIVE (AFU_ORTHOLOGUE AFUA_5G11310)-RELATED"/>
    <property type="match status" value="1"/>
</dbReference>
<organism evidence="4 5">
    <name type="scientific">Actinoplanes siamensis</name>
    <dbReference type="NCBI Taxonomy" id="1223317"/>
    <lineage>
        <taxon>Bacteria</taxon>
        <taxon>Bacillati</taxon>
        <taxon>Actinomycetota</taxon>
        <taxon>Actinomycetes</taxon>
        <taxon>Micromonosporales</taxon>
        <taxon>Micromonosporaceae</taxon>
        <taxon>Actinoplanes</taxon>
    </lineage>
</organism>
<evidence type="ECO:0000256" key="2">
    <source>
        <dbReference type="SAM" id="MobiDB-lite"/>
    </source>
</evidence>